<comment type="subcellular location">
    <subcellularLocation>
        <location evidence="1">Secreted</location>
        <location evidence="1">Cell wall</location>
    </subcellularLocation>
</comment>
<dbReference type="GO" id="GO:0042545">
    <property type="term" value="P:cell wall modification"/>
    <property type="evidence" value="ECO:0007669"/>
    <property type="project" value="InterPro"/>
</dbReference>
<keyword evidence="6" id="KW-0134">Cell wall</keyword>
<dbReference type="InterPro" id="IPR011050">
    <property type="entry name" value="Pectin_lyase_fold/virulence"/>
</dbReference>
<dbReference type="Pfam" id="PF01095">
    <property type="entry name" value="Pectinesterase"/>
    <property type="match status" value="1"/>
</dbReference>
<keyword evidence="10" id="KW-1015">Disulfide bond</keyword>
<feature type="compositionally biased region" description="Pro residues" evidence="15">
    <location>
        <begin position="35"/>
        <end position="44"/>
    </location>
</feature>
<feature type="domain" description="Pectinesterase inhibitor" evidence="16">
    <location>
        <begin position="131"/>
        <end position="283"/>
    </location>
</feature>
<keyword evidence="11" id="KW-0325">Glycoprotein</keyword>
<evidence type="ECO:0000256" key="10">
    <source>
        <dbReference type="ARBA" id="ARBA00023157"/>
    </source>
</evidence>
<dbReference type="Gene3D" id="2.160.20.10">
    <property type="entry name" value="Single-stranded right-handed beta-helix, Pectin lyase-like"/>
    <property type="match status" value="1"/>
</dbReference>
<evidence type="ECO:0000256" key="6">
    <source>
        <dbReference type="ARBA" id="ARBA00022512"/>
    </source>
</evidence>
<evidence type="ECO:0000256" key="7">
    <source>
        <dbReference type="ARBA" id="ARBA00022525"/>
    </source>
</evidence>
<dbReference type="InterPro" id="IPR012334">
    <property type="entry name" value="Pectin_lyas_fold"/>
</dbReference>
<dbReference type="InterPro" id="IPR006501">
    <property type="entry name" value="Pectinesterase_inhib_dom"/>
</dbReference>
<evidence type="ECO:0000313" key="18">
    <source>
        <dbReference type="Proteomes" id="UP001237642"/>
    </source>
</evidence>
<dbReference type="Gene3D" id="1.20.140.40">
    <property type="entry name" value="Invertase/pectin methylesterase inhibitor family protein"/>
    <property type="match status" value="1"/>
</dbReference>
<evidence type="ECO:0000256" key="11">
    <source>
        <dbReference type="ARBA" id="ARBA00023180"/>
    </source>
</evidence>
<feature type="compositionally biased region" description="Low complexity" evidence="15">
    <location>
        <begin position="45"/>
        <end position="112"/>
    </location>
</feature>
<reference evidence="17" key="2">
    <citation type="submission" date="2023-05" db="EMBL/GenBank/DDBJ databases">
        <authorList>
            <person name="Schelkunov M.I."/>
        </authorList>
    </citation>
    <scope>NUCLEOTIDE SEQUENCE</scope>
    <source>
        <strain evidence="17">Hsosn_3</strain>
        <tissue evidence="17">Leaf</tissue>
    </source>
</reference>
<dbReference type="PANTHER" id="PTHR31707">
    <property type="entry name" value="PECTINESTERASE"/>
    <property type="match status" value="1"/>
</dbReference>
<evidence type="ECO:0000256" key="13">
    <source>
        <dbReference type="ARBA" id="ARBA00047928"/>
    </source>
</evidence>
<dbReference type="EMBL" id="JAUIZM010000008">
    <property type="protein sequence ID" value="KAK1371525.1"/>
    <property type="molecule type" value="Genomic_DNA"/>
</dbReference>
<comment type="caution">
    <text evidence="17">The sequence shown here is derived from an EMBL/GenBank/DDBJ whole genome shotgun (WGS) entry which is preliminary data.</text>
</comment>
<dbReference type="Proteomes" id="UP001237642">
    <property type="component" value="Unassembled WGS sequence"/>
</dbReference>
<feature type="region of interest" description="Disordered" evidence="15">
    <location>
        <begin position="35"/>
        <end position="121"/>
    </location>
</feature>
<dbReference type="InterPro" id="IPR035513">
    <property type="entry name" value="Invertase/methylesterase_inhib"/>
</dbReference>
<dbReference type="FunFam" id="2.160.20.10:FF:000029">
    <property type="entry name" value="Pectinesterase 4"/>
    <property type="match status" value="1"/>
</dbReference>
<accession>A0AAD8HQJ2</accession>
<evidence type="ECO:0000256" key="14">
    <source>
        <dbReference type="ARBA" id="ARBA00057335"/>
    </source>
</evidence>
<keyword evidence="9" id="KW-0063">Aspartyl esterase</keyword>
<dbReference type="InterPro" id="IPR000070">
    <property type="entry name" value="Pectinesterase_cat"/>
</dbReference>
<keyword evidence="18" id="KW-1185">Reference proteome</keyword>
<dbReference type="SUPFAM" id="SSF51126">
    <property type="entry name" value="Pectin lyase-like"/>
    <property type="match status" value="1"/>
</dbReference>
<evidence type="ECO:0000256" key="1">
    <source>
        <dbReference type="ARBA" id="ARBA00004191"/>
    </source>
</evidence>
<evidence type="ECO:0000256" key="9">
    <source>
        <dbReference type="ARBA" id="ARBA00023085"/>
    </source>
</evidence>
<gene>
    <name evidence="17" type="ORF">POM88_037617</name>
</gene>
<dbReference type="SMART" id="SM00856">
    <property type="entry name" value="PMEI"/>
    <property type="match status" value="1"/>
</dbReference>
<evidence type="ECO:0000256" key="2">
    <source>
        <dbReference type="ARBA" id="ARBA00005184"/>
    </source>
</evidence>
<dbReference type="SUPFAM" id="SSF101148">
    <property type="entry name" value="Plant invertase/pectin methylesterase inhibitor"/>
    <property type="match status" value="1"/>
</dbReference>
<dbReference type="AlphaFoldDB" id="A0AAD8HQJ2"/>
<comment type="similarity">
    <text evidence="3">In the N-terminal section; belongs to the PMEI family.</text>
</comment>
<keyword evidence="8" id="KW-0378">Hydrolase</keyword>
<dbReference type="GO" id="GO:0004857">
    <property type="term" value="F:enzyme inhibitor activity"/>
    <property type="evidence" value="ECO:0007669"/>
    <property type="project" value="InterPro"/>
</dbReference>
<organism evidence="17 18">
    <name type="scientific">Heracleum sosnowskyi</name>
    <dbReference type="NCBI Taxonomy" id="360622"/>
    <lineage>
        <taxon>Eukaryota</taxon>
        <taxon>Viridiplantae</taxon>
        <taxon>Streptophyta</taxon>
        <taxon>Embryophyta</taxon>
        <taxon>Tracheophyta</taxon>
        <taxon>Spermatophyta</taxon>
        <taxon>Magnoliopsida</taxon>
        <taxon>eudicotyledons</taxon>
        <taxon>Gunneridae</taxon>
        <taxon>Pentapetalae</taxon>
        <taxon>asterids</taxon>
        <taxon>campanulids</taxon>
        <taxon>Apiales</taxon>
        <taxon>Apiaceae</taxon>
        <taxon>Apioideae</taxon>
        <taxon>apioid superclade</taxon>
        <taxon>Tordylieae</taxon>
        <taxon>Tordyliinae</taxon>
        <taxon>Heracleum</taxon>
    </lineage>
</organism>
<comment type="catalytic activity">
    <reaction evidence="13">
        <text>[(1-&gt;4)-alpha-D-galacturonosyl methyl ester](n) + n H2O = [(1-&gt;4)-alpha-D-galacturonosyl](n) + n methanol + n H(+)</text>
        <dbReference type="Rhea" id="RHEA:22380"/>
        <dbReference type="Rhea" id="RHEA-COMP:14570"/>
        <dbReference type="Rhea" id="RHEA-COMP:14573"/>
        <dbReference type="ChEBI" id="CHEBI:15377"/>
        <dbReference type="ChEBI" id="CHEBI:15378"/>
        <dbReference type="ChEBI" id="CHEBI:17790"/>
        <dbReference type="ChEBI" id="CHEBI:140522"/>
        <dbReference type="ChEBI" id="CHEBI:140523"/>
        <dbReference type="EC" id="3.1.1.11"/>
    </reaction>
</comment>
<evidence type="ECO:0000313" key="17">
    <source>
        <dbReference type="EMBL" id="KAK1371525.1"/>
    </source>
</evidence>
<dbReference type="GO" id="GO:0030599">
    <property type="term" value="F:pectinesterase activity"/>
    <property type="evidence" value="ECO:0007669"/>
    <property type="project" value="UniProtKB-EC"/>
</dbReference>
<sequence>MSNLFLVPFLSLIIFSTLPFFAFVVGLPSATPAVPATPPAPATPAAPGALAAPAMPSAPATNDAPITPATPAVPATPAAPGTPATPGAPATPAAPGALAAPGAPATPATMAPAPGPGGPEDAFVLTVEQAALLPFIQPACNGTRTPQKCIITLAQSNKVPKNPNTLQIIQAAIWVSYQDLKVAQTMVQNILNSAPPGPPSVNLTNAAQNSVEYFKSAEYRMRQTVDALQGGKKKDARAWLTAAQVYQYDVWSALKYVNNSQLVNQTMAFTFDLINKTSTALSMTKAYDVFGDNTKTWQRPASERDGYWEPGVGLDSGSDQLTVPADLKPDVTVCKEGCNHPTIQEAVDAAPSVGKRFVIMIKAGVYDESVRVPLVKKNMVFLGEGIGKTIITGAKTVTTPGVSTYNTATVGIKGDGFMASGITVQNTAGPNAQQAVAFLSDSDQSIIENCEFLGNQDTVYAHSLRQIYKSCRIVGNVDFIFGNSATVLENCTILIKPRQANPEAGETNCVTAHGRIDPAAASGFVLRNCFISGTPDFLQLYHRNPAIHKNFLGRPWKEFSRTVYISCTLDDLIIPDGWSPWIADQGLATLYYGEFNSTGLGAGPNLSKRVPWSSQIAPEHVNTYSVENFIQGLDWSKNPPK</sequence>
<evidence type="ECO:0000256" key="3">
    <source>
        <dbReference type="ARBA" id="ARBA00006027"/>
    </source>
</evidence>
<comment type="pathway">
    <text evidence="2">Glycan metabolism; pectin degradation; 2-dehydro-3-deoxy-D-gluconate from pectin: step 1/5.</text>
</comment>
<dbReference type="EC" id="3.1.1.11" evidence="5"/>
<keyword evidence="7" id="KW-0964">Secreted</keyword>
<evidence type="ECO:0000256" key="4">
    <source>
        <dbReference type="ARBA" id="ARBA00007786"/>
    </source>
</evidence>
<protein>
    <recommendedName>
        <fullName evidence="5">pectinesterase</fullName>
        <ecNumber evidence="5">3.1.1.11</ecNumber>
    </recommendedName>
</protein>
<comment type="similarity">
    <text evidence="4">In the C-terminal section; belongs to the pectinesterase family.</text>
</comment>
<evidence type="ECO:0000256" key="5">
    <source>
        <dbReference type="ARBA" id="ARBA00013229"/>
    </source>
</evidence>
<dbReference type="Pfam" id="PF04043">
    <property type="entry name" value="PMEI"/>
    <property type="match status" value="1"/>
</dbReference>
<evidence type="ECO:0000256" key="8">
    <source>
        <dbReference type="ARBA" id="ARBA00022801"/>
    </source>
</evidence>
<evidence type="ECO:0000256" key="15">
    <source>
        <dbReference type="SAM" id="MobiDB-lite"/>
    </source>
</evidence>
<proteinExistence type="inferred from homology"/>
<dbReference type="FunFam" id="1.20.140.40:FF:000021">
    <property type="entry name" value="Probable pectinesterase/pectinesterase inhibitor 51"/>
    <property type="match status" value="1"/>
</dbReference>
<reference evidence="17" key="1">
    <citation type="submission" date="2023-02" db="EMBL/GenBank/DDBJ databases">
        <title>Genome of toxic invasive species Heracleum sosnowskyi carries increased number of genes despite the absence of recent whole-genome duplications.</title>
        <authorList>
            <person name="Schelkunov M."/>
            <person name="Shtratnikova V."/>
            <person name="Makarenko M."/>
            <person name="Klepikova A."/>
            <person name="Omelchenko D."/>
            <person name="Novikova G."/>
            <person name="Obukhova E."/>
            <person name="Bogdanov V."/>
            <person name="Penin A."/>
            <person name="Logacheva M."/>
        </authorList>
    </citation>
    <scope>NUCLEOTIDE SEQUENCE</scope>
    <source>
        <strain evidence="17">Hsosn_3</strain>
        <tissue evidence="17">Leaf</tissue>
    </source>
</reference>
<name>A0AAD8HQJ2_9APIA</name>
<comment type="function">
    <text evidence="14">Acts in the modification of cell walls via demethylesterification of cell wall pectin.</text>
</comment>
<keyword evidence="12" id="KW-0961">Cell wall biogenesis/degradation</keyword>
<evidence type="ECO:0000256" key="12">
    <source>
        <dbReference type="ARBA" id="ARBA00023316"/>
    </source>
</evidence>
<evidence type="ECO:0000259" key="16">
    <source>
        <dbReference type="SMART" id="SM00856"/>
    </source>
</evidence>